<dbReference type="CDD" id="cd07177">
    <property type="entry name" value="terB_like"/>
    <property type="match status" value="1"/>
</dbReference>
<organism evidence="2 3">
    <name type="scientific">Plesiocystis pacifica SIR-1</name>
    <dbReference type="NCBI Taxonomy" id="391625"/>
    <lineage>
        <taxon>Bacteria</taxon>
        <taxon>Pseudomonadati</taxon>
        <taxon>Myxococcota</taxon>
        <taxon>Polyangia</taxon>
        <taxon>Nannocystales</taxon>
        <taxon>Nannocystaceae</taxon>
        <taxon>Plesiocystis</taxon>
    </lineage>
</organism>
<dbReference type="Proteomes" id="UP000005801">
    <property type="component" value="Unassembled WGS sequence"/>
</dbReference>
<keyword evidence="3" id="KW-1185">Reference proteome</keyword>
<protein>
    <recommendedName>
        <fullName evidence="4">Co-chaperone DjlA N-terminal domain-containing protein</fullName>
    </recommendedName>
</protein>
<dbReference type="Gene3D" id="1.10.3680.10">
    <property type="entry name" value="TerB-like"/>
    <property type="match status" value="1"/>
</dbReference>
<evidence type="ECO:0008006" key="4">
    <source>
        <dbReference type="Google" id="ProtNLM"/>
    </source>
</evidence>
<name>A6G4D0_9BACT</name>
<accession>A6G4D0</accession>
<dbReference type="STRING" id="391625.PPSIR1_03858"/>
<dbReference type="SUPFAM" id="SSF158682">
    <property type="entry name" value="TerB-like"/>
    <property type="match status" value="1"/>
</dbReference>
<dbReference type="InterPro" id="IPR029024">
    <property type="entry name" value="TerB-like"/>
</dbReference>
<evidence type="ECO:0000256" key="1">
    <source>
        <dbReference type="SAM" id="MobiDB-lite"/>
    </source>
</evidence>
<evidence type="ECO:0000313" key="3">
    <source>
        <dbReference type="Proteomes" id="UP000005801"/>
    </source>
</evidence>
<sequence length="153" mass="16877">MLSRVTGPGEHDEDPLESGYEIVEDDPEVDEAEEEVPDVSYMDAIRVWASAAWADGVIVPQEAEAMKRIIQGFPLEDDERATAMGWIETRVELDGSPIGEWPYPVRLRVFQAAAEMVACDDEVVESEQAFIVKLRSILRIGIEDAGAFLGPVG</sequence>
<reference evidence="2 3" key="1">
    <citation type="submission" date="2007-06" db="EMBL/GenBank/DDBJ databases">
        <authorList>
            <person name="Shimkets L."/>
            <person name="Ferriera S."/>
            <person name="Johnson J."/>
            <person name="Kravitz S."/>
            <person name="Beeson K."/>
            <person name="Sutton G."/>
            <person name="Rogers Y.-H."/>
            <person name="Friedman R."/>
            <person name="Frazier M."/>
            <person name="Venter J.C."/>
        </authorList>
    </citation>
    <scope>NUCLEOTIDE SEQUENCE [LARGE SCALE GENOMIC DNA]</scope>
    <source>
        <strain evidence="2 3">SIR-1</strain>
    </source>
</reference>
<feature type="region of interest" description="Disordered" evidence="1">
    <location>
        <begin position="1"/>
        <end position="32"/>
    </location>
</feature>
<dbReference type="AlphaFoldDB" id="A6G4D0"/>
<proteinExistence type="predicted"/>
<comment type="caution">
    <text evidence="2">The sequence shown here is derived from an EMBL/GenBank/DDBJ whole genome shotgun (WGS) entry which is preliminary data.</text>
</comment>
<gene>
    <name evidence="2" type="ORF">PPSIR1_03858</name>
</gene>
<dbReference type="EMBL" id="ABCS01000021">
    <property type="protein sequence ID" value="EDM79242.1"/>
    <property type="molecule type" value="Genomic_DNA"/>
</dbReference>
<feature type="compositionally biased region" description="Acidic residues" evidence="1">
    <location>
        <begin position="11"/>
        <end position="32"/>
    </location>
</feature>
<evidence type="ECO:0000313" key="2">
    <source>
        <dbReference type="EMBL" id="EDM79242.1"/>
    </source>
</evidence>